<keyword evidence="3" id="KW-1185">Reference proteome</keyword>
<name>A0AAD6WT04_9AGAR</name>
<evidence type="ECO:0000313" key="2">
    <source>
        <dbReference type="EMBL" id="KAJ7023825.1"/>
    </source>
</evidence>
<dbReference type="EMBL" id="JARJCM010000182">
    <property type="protein sequence ID" value="KAJ7023825.1"/>
    <property type="molecule type" value="Genomic_DNA"/>
</dbReference>
<proteinExistence type="predicted"/>
<protein>
    <submittedName>
        <fullName evidence="2">Uncharacterized protein</fullName>
    </submittedName>
</protein>
<accession>A0AAD6WT04</accession>
<organism evidence="2 3">
    <name type="scientific">Mycena alexandri</name>
    <dbReference type="NCBI Taxonomy" id="1745969"/>
    <lineage>
        <taxon>Eukaryota</taxon>
        <taxon>Fungi</taxon>
        <taxon>Dikarya</taxon>
        <taxon>Basidiomycota</taxon>
        <taxon>Agaricomycotina</taxon>
        <taxon>Agaricomycetes</taxon>
        <taxon>Agaricomycetidae</taxon>
        <taxon>Agaricales</taxon>
        <taxon>Marasmiineae</taxon>
        <taxon>Mycenaceae</taxon>
        <taxon>Mycena</taxon>
    </lineage>
</organism>
<comment type="caution">
    <text evidence="2">The sequence shown here is derived from an EMBL/GenBank/DDBJ whole genome shotgun (WGS) entry which is preliminary data.</text>
</comment>
<feature type="region of interest" description="Disordered" evidence="1">
    <location>
        <begin position="30"/>
        <end position="51"/>
    </location>
</feature>
<sequence>MAPLSSIRRRRPSAPSLLFQTSVRHIGNTGLKHKRDRDPVTLKTPMGARPPMARKNARIRSLSCFYAEWTLSQSSFAVPFTLKLHIARPIRRLLDEDDNGSDRRYSPLERPTPANQFIQSRSLLYGFNDPYCSSIAPPKSHSVFALFLSTTPSLQLLSSLRTSVLSHLPSQFPVRRLSRHQIADPSRRINAVTAVFSLAATNTPQPTLAAADPQRQRPSPHLSRPTPVFPASRPDPPPLLGTHLVTSCDRNHTLCSAGISTSRPPTTYLPPAGYSLVAPVSDAAIAGTSCPALPQLCPYVSQTPLAYTNAL</sequence>
<dbReference type="Proteomes" id="UP001218188">
    <property type="component" value="Unassembled WGS sequence"/>
</dbReference>
<reference evidence="2" key="1">
    <citation type="submission" date="2023-03" db="EMBL/GenBank/DDBJ databases">
        <title>Massive genome expansion in bonnet fungi (Mycena s.s.) driven by repeated elements and novel gene families across ecological guilds.</title>
        <authorList>
            <consortium name="Lawrence Berkeley National Laboratory"/>
            <person name="Harder C.B."/>
            <person name="Miyauchi S."/>
            <person name="Viragh M."/>
            <person name="Kuo A."/>
            <person name="Thoen E."/>
            <person name="Andreopoulos B."/>
            <person name="Lu D."/>
            <person name="Skrede I."/>
            <person name="Drula E."/>
            <person name="Henrissat B."/>
            <person name="Morin E."/>
            <person name="Kohler A."/>
            <person name="Barry K."/>
            <person name="LaButti K."/>
            <person name="Morin E."/>
            <person name="Salamov A."/>
            <person name="Lipzen A."/>
            <person name="Mereny Z."/>
            <person name="Hegedus B."/>
            <person name="Baldrian P."/>
            <person name="Stursova M."/>
            <person name="Weitz H."/>
            <person name="Taylor A."/>
            <person name="Grigoriev I.V."/>
            <person name="Nagy L.G."/>
            <person name="Martin F."/>
            <person name="Kauserud H."/>
        </authorList>
    </citation>
    <scope>NUCLEOTIDE SEQUENCE</scope>
    <source>
        <strain evidence="2">CBHHK200</strain>
    </source>
</reference>
<evidence type="ECO:0000256" key="1">
    <source>
        <dbReference type="SAM" id="MobiDB-lite"/>
    </source>
</evidence>
<evidence type="ECO:0000313" key="3">
    <source>
        <dbReference type="Proteomes" id="UP001218188"/>
    </source>
</evidence>
<gene>
    <name evidence="2" type="ORF">C8F04DRAFT_1271067</name>
</gene>
<dbReference type="AlphaFoldDB" id="A0AAD6WT04"/>
<feature type="region of interest" description="Disordered" evidence="1">
    <location>
        <begin position="204"/>
        <end position="239"/>
    </location>
</feature>